<name>A0A918WRH1_STRCJ</name>
<feature type="transmembrane region" description="Helical" evidence="1">
    <location>
        <begin position="20"/>
        <end position="36"/>
    </location>
</feature>
<keyword evidence="1" id="KW-0472">Membrane</keyword>
<gene>
    <name evidence="2" type="ORF">GCM10010507_52720</name>
</gene>
<proteinExistence type="predicted"/>
<organism evidence="2 3">
    <name type="scientific">Streptomyces cinnamoneus</name>
    <name type="common">Streptoverticillium cinnamoneum</name>
    <dbReference type="NCBI Taxonomy" id="53446"/>
    <lineage>
        <taxon>Bacteria</taxon>
        <taxon>Bacillati</taxon>
        <taxon>Actinomycetota</taxon>
        <taxon>Actinomycetes</taxon>
        <taxon>Kitasatosporales</taxon>
        <taxon>Streptomycetaceae</taxon>
        <taxon>Streptomyces</taxon>
        <taxon>Streptomyces cinnamoneus group</taxon>
    </lineage>
</organism>
<reference evidence="2" key="1">
    <citation type="journal article" date="2014" name="Int. J. Syst. Evol. Microbiol.">
        <title>Complete genome sequence of Corynebacterium casei LMG S-19264T (=DSM 44701T), isolated from a smear-ripened cheese.</title>
        <authorList>
            <consortium name="US DOE Joint Genome Institute (JGI-PGF)"/>
            <person name="Walter F."/>
            <person name="Albersmeier A."/>
            <person name="Kalinowski J."/>
            <person name="Ruckert C."/>
        </authorList>
    </citation>
    <scope>NUCLEOTIDE SEQUENCE</scope>
    <source>
        <strain evidence="2">JCM 4633</strain>
    </source>
</reference>
<dbReference type="Proteomes" id="UP000646244">
    <property type="component" value="Unassembled WGS sequence"/>
</dbReference>
<evidence type="ECO:0000313" key="3">
    <source>
        <dbReference type="Proteomes" id="UP000646244"/>
    </source>
</evidence>
<dbReference type="EMBL" id="BMVB01000024">
    <property type="protein sequence ID" value="GHC67947.1"/>
    <property type="molecule type" value="Genomic_DNA"/>
</dbReference>
<accession>A0A918WRH1</accession>
<dbReference type="RefSeq" id="WP_190112392.1">
    <property type="nucleotide sequence ID" value="NZ_BMVB01000024.1"/>
</dbReference>
<keyword evidence="1" id="KW-1133">Transmembrane helix</keyword>
<dbReference type="AlphaFoldDB" id="A0A918WRH1"/>
<comment type="caution">
    <text evidence="2">The sequence shown here is derived from an EMBL/GenBank/DDBJ whole genome shotgun (WGS) entry which is preliminary data.</text>
</comment>
<protein>
    <submittedName>
        <fullName evidence="2">Uncharacterized protein</fullName>
    </submittedName>
</protein>
<keyword evidence="1" id="KW-0812">Transmembrane</keyword>
<reference evidence="2" key="2">
    <citation type="submission" date="2020-09" db="EMBL/GenBank/DDBJ databases">
        <authorList>
            <person name="Sun Q."/>
            <person name="Ohkuma M."/>
        </authorList>
    </citation>
    <scope>NUCLEOTIDE SEQUENCE</scope>
    <source>
        <strain evidence="2">JCM 4633</strain>
    </source>
</reference>
<sequence length="64" mass="6770">MNACVNACTNADMNTDLPDAFAFAVTVAACMTLVLVDHATPAALTEYAAALTGLYTAWHNRPRP</sequence>
<evidence type="ECO:0000313" key="2">
    <source>
        <dbReference type="EMBL" id="GHC67947.1"/>
    </source>
</evidence>
<evidence type="ECO:0000256" key="1">
    <source>
        <dbReference type="SAM" id="Phobius"/>
    </source>
</evidence>